<feature type="transmembrane region" description="Helical" evidence="1">
    <location>
        <begin position="75"/>
        <end position="94"/>
    </location>
</feature>
<keyword evidence="1" id="KW-0812">Transmembrane</keyword>
<proteinExistence type="predicted"/>
<sequence>MIKNLKRSLSIGLLIFITTILQIYWSVGQFSQRISSGNPDASFFDDAYLMSLFTTVFLIFLFLLLYLIQNIYLKFTSQFVLLISTWFFWNYTVFVDRESSWSTYTFKEELFYTVSVSILPILVLSIPTLFALNYILKNRESK</sequence>
<gene>
    <name evidence="2" type="ORF">NJT12_23880</name>
</gene>
<organism evidence="2 3">
    <name type="scientific">Flavobacterium azizsancarii</name>
    <dbReference type="NCBI Taxonomy" id="2961580"/>
    <lineage>
        <taxon>Bacteria</taxon>
        <taxon>Pseudomonadati</taxon>
        <taxon>Bacteroidota</taxon>
        <taxon>Flavobacteriia</taxon>
        <taxon>Flavobacteriales</taxon>
        <taxon>Flavobacteriaceae</taxon>
        <taxon>Flavobacterium</taxon>
    </lineage>
</organism>
<keyword evidence="3" id="KW-1185">Reference proteome</keyword>
<feature type="transmembrane region" description="Helical" evidence="1">
    <location>
        <begin position="9"/>
        <end position="27"/>
    </location>
</feature>
<dbReference type="Proteomes" id="UP001212170">
    <property type="component" value="Unassembled WGS sequence"/>
</dbReference>
<reference evidence="2 3" key="1">
    <citation type="journal article" date="2023" name="Chemosphere">
        <title>Whole genome analysis of Flavobacterium aziz-sancarii sp. nov., isolated from Ardley Island (Antarctica), revealed a rich resistome and bioremediation potential.</title>
        <authorList>
            <person name="Otur C."/>
            <person name="Okay S."/>
            <person name="Kurt-Kizildogan A."/>
        </authorList>
    </citation>
    <scope>NUCLEOTIDE SEQUENCE [LARGE SCALE GENOMIC DNA]</scope>
    <source>
        <strain evidence="2 3">AC</strain>
    </source>
</reference>
<dbReference type="EMBL" id="JAMZNK010000074">
    <property type="protein sequence ID" value="MDA6072666.1"/>
    <property type="molecule type" value="Genomic_DNA"/>
</dbReference>
<dbReference type="RefSeq" id="WP_271338624.1">
    <property type="nucleotide sequence ID" value="NZ_JAMZNK010000074.1"/>
</dbReference>
<accession>A0ABT4WJF2</accession>
<name>A0ABT4WJF2_9FLAO</name>
<protein>
    <submittedName>
        <fullName evidence="2">Uncharacterized protein</fullName>
    </submittedName>
</protein>
<evidence type="ECO:0000313" key="3">
    <source>
        <dbReference type="Proteomes" id="UP001212170"/>
    </source>
</evidence>
<keyword evidence="1" id="KW-1133">Transmembrane helix</keyword>
<feature type="transmembrane region" description="Helical" evidence="1">
    <location>
        <begin position="114"/>
        <end position="136"/>
    </location>
</feature>
<evidence type="ECO:0000256" key="1">
    <source>
        <dbReference type="SAM" id="Phobius"/>
    </source>
</evidence>
<keyword evidence="1" id="KW-0472">Membrane</keyword>
<comment type="caution">
    <text evidence="2">The sequence shown here is derived from an EMBL/GenBank/DDBJ whole genome shotgun (WGS) entry which is preliminary data.</text>
</comment>
<feature type="transmembrane region" description="Helical" evidence="1">
    <location>
        <begin position="47"/>
        <end position="68"/>
    </location>
</feature>
<evidence type="ECO:0000313" key="2">
    <source>
        <dbReference type="EMBL" id="MDA6072666.1"/>
    </source>
</evidence>